<accession>A0A1I5TI15</accession>
<proteinExistence type="predicted"/>
<dbReference type="Proteomes" id="UP000199356">
    <property type="component" value="Unassembled WGS sequence"/>
</dbReference>
<sequence>MFGMFGANRFAEGPARRAALAAGVALALPTAAFAQDDSAAMIEAALSAALPQLRDGATVSDLEGNVLREGDNGYTCFPPPSEIAGAMCMDGEWLRWMDAWMNGTPFTANSVGIAYMLAGDSPQGGASNIDPAAQEPTADNDWVVEGPHLMVIVPNAEDLASLPKTPQVAGPYVMWADTPYAHVMVPVDARGPQREVPE</sequence>
<dbReference type="AlphaFoldDB" id="A0A1I5TI15"/>
<keyword evidence="1" id="KW-0732">Signal</keyword>
<gene>
    <name evidence="2" type="ORF">SAMN04488047_113131</name>
</gene>
<feature type="chain" id="PRO_5011733942" evidence="1">
    <location>
        <begin position="35"/>
        <end position="198"/>
    </location>
</feature>
<name>A0A1I5TI15_9RHOB</name>
<organism evidence="2 3">
    <name type="scientific">Tranquillimonas alkanivorans</name>
    <dbReference type="NCBI Taxonomy" id="441119"/>
    <lineage>
        <taxon>Bacteria</taxon>
        <taxon>Pseudomonadati</taxon>
        <taxon>Pseudomonadota</taxon>
        <taxon>Alphaproteobacteria</taxon>
        <taxon>Rhodobacterales</taxon>
        <taxon>Roseobacteraceae</taxon>
        <taxon>Tranquillimonas</taxon>
    </lineage>
</organism>
<evidence type="ECO:0000313" key="2">
    <source>
        <dbReference type="EMBL" id="SFP82501.1"/>
    </source>
</evidence>
<evidence type="ECO:0000313" key="3">
    <source>
        <dbReference type="Proteomes" id="UP000199356"/>
    </source>
</evidence>
<keyword evidence="3" id="KW-1185">Reference proteome</keyword>
<feature type="signal peptide" evidence="1">
    <location>
        <begin position="1"/>
        <end position="34"/>
    </location>
</feature>
<evidence type="ECO:0000256" key="1">
    <source>
        <dbReference type="SAM" id="SignalP"/>
    </source>
</evidence>
<reference evidence="2 3" key="1">
    <citation type="submission" date="2016-10" db="EMBL/GenBank/DDBJ databases">
        <authorList>
            <person name="de Groot N.N."/>
        </authorList>
    </citation>
    <scope>NUCLEOTIDE SEQUENCE [LARGE SCALE GENOMIC DNA]</scope>
    <source>
        <strain evidence="2 3">DSM 19547</strain>
    </source>
</reference>
<protein>
    <submittedName>
        <fullName evidence="2">Uncharacterized protein</fullName>
    </submittedName>
</protein>
<dbReference type="EMBL" id="FOXA01000013">
    <property type="protein sequence ID" value="SFP82501.1"/>
    <property type="molecule type" value="Genomic_DNA"/>
</dbReference>